<comment type="caution">
    <text evidence="1">The sequence shown here is derived from an EMBL/GenBank/DDBJ whole genome shotgun (WGS) entry which is preliminary data.</text>
</comment>
<accession>M3GVL1</accession>
<organism evidence="1 2">
    <name type="scientific">Leptospira interrogans serovar Grippotyphosa str. LT2186</name>
    <dbReference type="NCBI Taxonomy" id="1001599"/>
    <lineage>
        <taxon>Bacteria</taxon>
        <taxon>Pseudomonadati</taxon>
        <taxon>Spirochaetota</taxon>
        <taxon>Spirochaetia</taxon>
        <taxon>Leptospirales</taxon>
        <taxon>Leptospiraceae</taxon>
        <taxon>Leptospira</taxon>
    </lineage>
</organism>
<name>M3GVL1_LEPIR</name>
<dbReference type="AlphaFoldDB" id="M3GVL1"/>
<sequence>MSKVEWDESSQKNLKEASIKPEKNCRLIKFCSRYKDTTETTIFIKVELKVNFKKV</sequence>
<gene>
    <name evidence="1" type="ORF">LEP1GSC151_3052</name>
</gene>
<evidence type="ECO:0000313" key="1">
    <source>
        <dbReference type="EMBL" id="EMG10718.1"/>
    </source>
</evidence>
<dbReference type="BioCyc" id="LINT1001599:G11K9-845-MONOMER"/>
<evidence type="ECO:0000313" key="2">
    <source>
        <dbReference type="Proteomes" id="UP000011776"/>
    </source>
</evidence>
<dbReference type="EMBL" id="AFME02000223">
    <property type="protein sequence ID" value="EMG10718.1"/>
    <property type="molecule type" value="Genomic_DNA"/>
</dbReference>
<protein>
    <submittedName>
        <fullName evidence="1">Uncharacterized protein</fullName>
    </submittedName>
</protein>
<proteinExistence type="predicted"/>
<dbReference type="Proteomes" id="UP000011776">
    <property type="component" value="Unassembled WGS sequence"/>
</dbReference>
<reference evidence="1 2" key="1">
    <citation type="submission" date="2013-02" db="EMBL/GenBank/DDBJ databases">
        <authorList>
            <person name="Harkins D.M."/>
            <person name="Durkin A.S."/>
            <person name="Brinkac L.M."/>
            <person name="Haft D.H."/>
            <person name="Selengut J.D."/>
            <person name="Sanka R."/>
            <person name="DePew J."/>
            <person name="Purushe J."/>
            <person name="Tulsiani S.M."/>
            <person name="Graham G.C."/>
            <person name="Burns M.-A."/>
            <person name="Dohnt M.F."/>
            <person name="Smythe L.D."/>
            <person name="McKay D.B."/>
            <person name="Craig S.B."/>
            <person name="Vinetz J.M."/>
            <person name="Sutton G.G."/>
            <person name="Nierman W.C."/>
            <person name="Fouts D.E."/>
        </authorList>
    </citation>
    <scope>NUCLEOTIDE SEQUENCE [LARGE SCALE GENOMIC DNA]</scope>
    <source>
        <strain evidence="1 2">LT2186</strain>
    </source>
</reference>